<protein>
    <submittedName>
        <fullName evidence="3">Urb2/Npa2 family-domain-containing protein</fullName>
    </submittedName>
</protein>
<dbReference type="GO" id="GO:0005730">
    <property type="term" value="C:nucleolus"/>
    <property type="evidence" value="ECO:0007669"/>
    <property type="project" value="TreeGrafter"/>
</dbReference>
<dbReference type="GO" id="GO:0042254">
    <property type="term" value="P:ribosome biogenesis"/>
    <property type="evidence" value="ECO:0007669"/>
    <property type="project" value="TreeGrafter"/>
</dbReference>
<sequence>MAPAHESPKSPSINSLPRLLAINKELSDLNEQIQQAARIVGLPKNWDEVHGEPERQPIVKKLVRARAEWVLRWILDKLKDEADLGLQARANVKLWIFLSWILDVLSTIQIASHLRDSGFLGILERALGENFDQDAAPVASHADKATWKDASDSSVTAQDDSKPSRKRKRPSSEIATTSARIVLRNDGLIQLFDAIASVSRSLESRKNAYGDNEQLLQAEHMKMALRTESAQAARIFKYWLIASLKILSIAAESSTPAPENTLNLSMAMEIWELRITDTGDGSAASAEQFSTECLIPTLKLYEYIQTKTPLPIQNNNKVSTEHTTLLLEKLIARHVFTPSRTSYLSDAATLAKSKTGGKLREAKVLAMNLEPLRAKILQAAQIADTNEPIPASFIPLLHSIPRLLELAIRASPARTPKSRIAERPWIQAVFIILAECAECPLKVPDRIAHSFSTHALEELLSVLQAYDVTLDSDVIIDLFWFHSGIRHPIAIRKEVYWPLISALIRLDPIAFSARAAPKSSVLDEDRPTDTVGFLFNEISSLSANQLGAIESEAMDIDETHQRVSSGRLIEQYPSGRYDTGQEAVLQSIIIPVMHAFARNRTLLDFFNHWDTQLIKTTTIKRLPLRELKPLIWQDHSLNLALADVFEQSLTKTQILDLFREHTDRLKPLTHSESQPLAVNDSNRLELLHNASSSVVLIQAILRAVDSDEIYASLEDLMEDAFTSLSSAVRDDWYCANTDVCPYWMTLSQTLNILWPLRLHESAELQKSNLLPLLSQANKIIGSARKGKNEIPIDSRTRSSAIMFLLNTSDYLRTVPGWESELQETIKKCLKSISPGQMDPDDLEKVLEIICSEFPELLEFVQPDRREKAFTSILSNLATLADTVGTPLVEVLSQSVFSKSSRPVREAFVGSLMAALDQGDDNKQLATLTEVALLQIRPEALSREKREAVLDRMTELFTSGPSNAIVLLRVMGYLMHHPNATAQISSKGKILYEIAKVLDKNNDQSSVALSLFQGLVSSTLRHILSNKDQAQNQRFLEDFKNKISSVSKSVSKGHLASLSYLRGIMLAQGKENILSWQEYLKIVDVALRKTSANRCEILDAYIEIPSDVIQSNSEIMATVQTSLRSWMQSTTGLEQFLNSDDEIKLSKTLSIDAWVKVHALIAKYRLYTDSGWFIQFSAVIMVDAAKDIHYAGHRSVVLRSLREVFSDLSVPQKLMVADYFIVVNDDLSRDLAGSFLHVLVSTLEDKWDEDEENRTMQLALLPRTCALLQQSTTPGSFSALLDTINTILRQTPSLTSQYSVECTLTALAQIASRNSPVLPDAAASGIYSRLCETSRLVVLLHRARLGGRFHLLLQLLQNLLFNLFISNGGRNNSSPSWLKSYNNSQVSLTSANAAHFARLLSTICSPTQSSVQKQHHARRIDSNSTLNDPVKAAKDYASHHLYPLLASFCRFSLGGKLDPSVREKLMPGIWEVVSVASMDNDALTAMFSGLDKASKDVWRGLWDEWKAIKEGEKERGI</sequence>
<name>A0A9P9EKH0_9PLEO</name>
<accession>A0A9P9EKH0</accession>
<feature type="region of interest" description="Disordered" evidence="1">
    <location>
        <begin position="142"/>
        <end position="173"/>
    </location>
</feature>
<evidence type="ECO:0000259" key="2">
    <source>
        <dbReference type="Pfam" id="PF10441"/>
    </source>
</evidence>
<evidence type="ECO:0000256" key="1">
    <source>
        <dbReference type="SAM" id="MobiDB-lite"/>
    </source>
</evidence>
<evidence type="ECO:0000313" key="3">
    <source>
        <dbReference type="EMBL" id="KAH7139117.1"/>
    </source>
</evidence>
<comment type="caution">
    <text evidence="3">The sequence shown here is derived from an EMBL/GenBank/DDBJ whole genome shotgun (WGS) entry which is preliminary data.</text>
</comment>
<dbReference type="PANTHER" id="PTHR15682">
    <property type="entry name" value="UNHEALTHY RIBOSOME BIOGENESIS PROTEIN 2 HOMOLOG"/>
    <property type="match status" value="1"/>
</dbReference>
<feature type="compositionally biased region" description="Basic and acidic residues" evidence="1">
    <location>
        <begin position="142"/>
        <end position="151"/>
    </location>
</feature>
<proteinExistence type="predicted"/>
<dbReference type="Pfam" id="PF10441">
    <property type="entry name" value="Urb2"/>
    <property type="match status" value="1"/>
</dbReference>
<dbReference type="InterPro" id="IPR018849">
    <property type="entry name" value="Urb2/Npa2_C"/>
</dbReference>
<dbReference type="Proteomes" id="UP000700596">
    <property type="component" value="Unassembled WGS sequence"/>
</dbReference>
<gene>
    <name evidence="3" type="ORF">B0J11DRAFT_451867</name>
</gene>
<feature type="domain" description="Nucleolar 27S pre-rRNA processing Urb2/Npa2 C-terminal" evidence="2">
    <location>
        <begin position="1278"/>
        <end position="1506"/>
    </location>
</feature>
<dbReference type="InterPro" id="IPR052609">
    <property type="entry name" value="Ribosome_Biogenesis_Reg"/>
</dbReference>
<dbReference type="OrthoDB" id="160374at2759"/>
<dbReference type="EMBL" id="JAGMWT010000001">
    <property type="protein sequence ID" value="KAH7139117.1"/>
    <property type="molecule type" value="Genomic_DNA"/>
</dbReference>
<keyword evidence="4" id="KW-1185">Reference proteome</keyword>
<evidence type="ECO:0000313" key="4">
    <source>
        <dbReference type="Proteomes" id="UP000700596"/>
    </source>
</evidence>
<reference evidence="3" key="1">
    <citation type="journal article" date="2021" name="Nat. Commun.">
        <title>Genetic determinants of endophytism in the Arabidopsis root mycobiome.</title>
        <authorList>
            <person name="Mesny F."/>
            <person name="Miyauchi S."/>
            <person name="Thiergart T."/>
            <person name="Pickel B."/>
            <person name="Atanasova L."/>
            <person name="Karlsson M."/>
            <person name="Huettel B."/>
            <person name="Barry K.W."/>
            <person name="Haridas S."/>
            <person name="Chen C."/>
            <person name="Bauer D."/>
            <person name="Andreopoulos W."/>
            <person name="Pangilinan J."/>
            <person name="LaButti K."/>
            <person name="Riley R."/>
            <person name="Lipzen A."/>
            <person name="Clum A."/>
            <person name="Drula E."/>
            <person name="Henrissat B."/>
            <person name="Kohler A."/>
            <person name="Grigoriev I.V."/>
            <person name="Martin F.M."/>
            <person name="Hacquard S."/>
        </authorList>
    </citation>
    <scope>NUCLEOTIDE SEQUENCE</scope>
    <source>
        <strain evidence="3">MPI-CAGE-CH-0243</strain>
    </source>
</reference>
<dbReference type="PANTHER" id="PTHR15682:SF2">
    <property type="entry name" value="UNHEALTHY RIBOSOME BIOGENESIS PROTEIN 2 HOMOLOG"/>
    <property type="match status" value="1"/>
</dbReference>
<organism evidence="3 4">
    <name type="scientific">Dendryphion nanum</name>
    <dbReference type="NCBI Taxonomy" id="256645"/>
    <lineage>
        <taxon>Eukaryota</taxon>
        <taxon>Fungi</taxon>
        <taxon>Dikarya</taxon>
        <taxon>Ascomycota</taxon>
        <taxon>Pezizomycotina</taxon>
        <taxon>Dothideomycetes</taxon>
        <taxon>Pleosporomycetidae</taxon>
        <taxon>Pleosporales</taxon>
        <taxon>Torulaceae</taxon>
        <taxon>Dendryphion</taxon>
    </lineage>
</organism>